<name>A0ABY6M132_9FLAO</name>
<dbReference type="RefSeq" id="WP_264434002.1">
    <property type="nucleotide sequence ID" value="NZ_CP081495.1"/>
</dbReference>
<dbReference type="EMBL" id="CP081495">
    <property type="protein sequence ID" value="UYW01527.1"/>
    <property type="molecule type" value="Genomic_DNA"/>
</dbReference>
<protein>
    <submittedName>
        <fullName evidence="1">Uncharacterized protein</fullName>
    </submittedName>
</protein>
<dbReference type="Proteomes" id="UP001163328">
    <property type="component" value="Chromosome"/>
</dbReference>
<evidence type="ECO:0000313" key="1">
    <source>
        <dbReference type="EMBL" id="UYW01527.1"/>
    </source>
</evidence>
<accession>A0ABY6M132</accession>
<gene>
    <name evidence="1" type="ORF">K5I29_00885</name>
</gene>
<sequence length="75" mass="8762">MHKNFDILKEEVQAVIDHIGKRETIQATAKHIEAHEILDELIDFVTEDAELIQVSYYQVLLNQLHQKIQELKAKP</sequence>
<organism evidence="1 2">
    <name type="scientific">Flavobacterium agricola</name>
    <dbReference type="NCBI Taxonomy" id="2870839"/>
    <lineage>
        <taxon>Bacteria</taxon>
        <taxon>Pseudomonadati</taxon>
        <taxon>Bacteroidota</taxon>
        <taxon>Flavobacteriia</taxon>
        <taxon>Flavobacteriales</taxon>
        <taxon>Flavobacteriaceae</taxon>
        <taxon>Flavobacterium</taxon>
    </lineage>
</organism>
<keyword evidence="2" id="KW-1185">Reference proteome</keyword>
<proteinExistence type="predicted"/>
<reference evidence="1" key="1">
    <citation type="submission" date="2021-08" db="EMBL/GenBank/DDBJ databases">
        <title>Flavobacterium sp. strain CC-SYL302.</title>
        <authorList>
            <person name="Lin S.-Y."/>
            <person name="Lee T.-H."/>
            <person name="Young C.-C."/>
        </authorList>
    </citation>
    <scope>NUCLEOTIDE SEQUENCE</scope>
    <source>
        <strain evidence="1">CC-SYL302</strain>
    </source>
</reference>
<evidence type="ECO:0000313" key="2">
    <source>
        <dbReference type="Proteomes" id="UP001163328"/>
    </source>
</evidence>